<organism evidence="2 3">
    <name type="scientific">Aspergillus rambellii</name>
    <dbReference type="NCBI Taxonomy" id="308745"/>
    <lineage>
        <taxon>Eukaryota</taxon>
        <taxon>Fungi</taxon>
        <taxon>Dikarya</taxon>
        <taxon>Ascomycota</taxon>
        <taxon>Pezizomycotina</taxon>
        <taxon>Eurotiomycetes</taxon>
        <taxon>Eurotiomycetidae</taxon>
        <taxon>Eurotiales</taxon>
        <taxon>Aspergillaceae</taxon>
        <taxon>Aspergillus</taxon>
        <taxon>Aspergillus subgen. Nidulantes</taxon>
    </lineage>
</organism>
<evidence type="ECO:0000313" key="2">
    <source>
        <dbReference type="EMBL" id="KKK25090.1"/>
    </source>
</evidence>
<dbReference type="EMBL" id="JZBS01000833">
    <property type="protein sequence ID" value="KKK25090.1"/>
    <property type="molecule type" value="Genomic_DNA"/>
</dbReference>
<evidence type="ECO:0000313" key="3">
    <source>
        <dbReference type="Proteomes" id="UP000034291"/>
    </source>
</evidence>
<dbReference type="OrthoDB" id="2550114at2759"/>
<dbReference type="STRING" id="308745.A0A0F8X618"/>
<accession>A0A0F8X618</accession>
<dbReference type="PANTHER" id="PTHR39605">
    <property type="entry name" value="MAJOR FACILITATOR SUPERFAMILY (MFS) PROFILE DOMAIN-CONTAINING PROTEIN"/>
    <property type="match status" value="1"/>
</dbReference>
<gene>
    <name evidence="2" type="ORF">ARAM_004569</name>
</gene>
<comment type="caution">
    <text evidence="2">The sequence shown here is derived from an EMBL/GenBank/DDBJ whole genome shotgun (WGS) entry which is preliminary data.</text>
</comment>
<protein>
    <submittedName>
        <fullName evidence="2">Uncharacterized protein</fullName>
    </submittedName>
</protein>
<keyword evidence="1" id="KW-0472">Membrane</keyword>
<feature type="transmembrane region" description="Helical" evidence="1">
    <location>
        <begin position="12"/>
        <end position="34"/>
    </location>
</feature>
<name>A0A0F8X618_9EURO</name>
<keyword evidence="1" id="KW-0812">Transmembrane</keyword>
<dbReference type="PANTHER" id="PTHR39605:SF1">
    <property type="entry name" value="MAJOR FACILITATOR SUPERFAMILY (MFS) PROFILE DOMAIN-CONTAINING PROTEIN"/>
    <property type="match status" value="1"/>
</dbReference>
<feature type="transmembrane region" description="Helical" evidence="1">
    <location>
        <begin position="55"/>
        <end position="75"/>
    </location>
</feature>
<proteinExistence type="predicted"/>
<evidence type="ECO:0000256" key="1">
    <source>
        <dbReference type="SAM" id="Phobius"/>
    </source>
</evidence>
<feature type="transmembrane region" description="Helical" evidence="1">
    <location>
        <begin position="130"/>
        <end position="151"/>
    </location>
</feature>
<sequence>MDVFYTYTYATAGWLSLQSITLLTVPQMITAILIDEARPATNWWLTQFARLAIEVYFARCLGLGLLTIAALTIMLTGSIPLTSTISAPVSTEEADPKAPYAVPTLMVTSVYHAMSASYAYTRYLNTNQGVFIFAIAGYSLIASIGLWCLLFGSDNGRISRRTGADKRTAGFPFKNSEAAKKHSGKIF</sequence>
<dbReference type="AlphaFoldDB" id="A0A0F8X618"/>
<keyword evidence="3" id="KW-1185">Reference proteome</keyword>
<reference evidence="2 3" key="1">
    <citation type="submission" date="2015-02" db="EMBL/GenBank/DDBJ databases">
        <title>Draft Genome Sequences of Two Closely-Related Aflatoxigenic Aspergillus Species Obtained from the Cote d'Ivoire.</title>
        <authorList>
            <person name="Moore G.G."/>
            <person name="Beltz S.B."/>
            <person name="Mack B.M."/>
        </authorList>
    </citation>
    <scope>NUCLEOTIDE SEQUENCE [LARGE SCALE GENOMIC DNA]</scope>
    <source>
        <strain evidence="2 3">SRRC1468</strain>
    </source>
</reference>
<dbReference type="Proteomes" id="UP000034291">
    <property type="component" value="Unassembled WGS sequence"/>
</dbReference>
<keyword evidence="1" id="KW-1133">Transmembrane helix</keyword>